<name>A0A7S3NI20_9STRA</name>
<dbReference type="InterPro" id="IPR036871">
    <property type="entry name" value="PX_dom_sf"/>
</dbReference>
<proteinExistence type="predicted"/>
<dbReference type="EMBL" id="HBIJ01003511">
    <property type="protein sequence ID" value="CAE0361719.1"/>
    <property type="molecule type" value="Transcribed_RNA"/>
</dbReference>
<evidence type="ECO:0008006" key="3">
    <source>
        <dbReference type="Google" id="ProtNLM"/>
    </source>
</evidence>
<dbReference type="SUPFAM" id="SSF64268">
    <property type="entry name" value="PX domain"/>
    <property type="match status" value="1"/>
</dbReference>
<organism evidence="2">
    <name type="scientific">Aureoumbra lagunensis</name>
    <dbReference type="NCBI Taxonomy" id="44058"/>
    <lineage>
        <taxon>Eukaryota</taxon>
        <taxon>Sar</taxon>
        <taxon>Stramenopiles</taxon>
        <taxon>Ochrophyta</taxon>
        <taxon>Pelagophyceae</taxon>
        <taxon>Pelagomonadales</taxon>
        <taxon>Aureoumbra</taxon>
    </lineage>
</organism>
<reference evidence="2" key="1">
    <citation type="submission" date="2021-01" db="EMBL/GenBank/DDBJ databases">
        <authorList>
            <person name="Corre E."/>
            <person name="Pelletier E."/>
            <person name="Niang G."/>
            <person name="Scheremetjew M."/>
            <person name="Finn R."/>
            <person name="Kale V."/>
            <person name="Holt S."/>
            <person name="Cochrane G."/>
            <person name="Meng A."/>
            <person name="Brown T."/>
            <person name="Cohen L."/>
        </authorList>
    </citation>
    <scope>NUCLEOTIDE SEQUENCE</scope>
    <source>
        <strain evidence="2">CCMP1510</strain>
    </source>
</reference>
<dbReference type="AlphaFoldDB" id="A0A7S3NI20"/>
<evidence type="ECO:0000313" key="2">
    <source>
        <dbReference type="EMBL" id="CAE0361719.1"/>
    </source>
</evidence>
<evidence type="ECO:0000256" key="1">
    <source>
        <dbReference type="SAM" id="MobiDB-lite"/>
    </source>
</evidence>
<protein>
    <recommendedName>
        <fullName evidence="3">PX domain-containing protein</fullName>
    </recommendedName>
</protein>
<feature type="region of interest" description="Disordered" evidence="1">
    <location>
        <begin position="306"/>
        <end position="361"/>
    </location>
</feature>
<accession>A0A7S3NI20</accession>
<dbReference type="CDD" id="cd06093">
    <property type="entry name" value="PX_domain"/>
    <property type="match status" value="1"/>
</dbReference>
<dbReference type="Gene3D" id="3.30.1520.10">
    <property type="entry name" value="Phox-like domain"/>
    <property type="match status" value="1"/>
</dbReference>
<sequence>MQILKGLTEESMIELVATRSEEIGRTGSNLVAHVIVKGSNDHPTYSLFLEDLDGNYWSVNEQRFMTYRKARLDCRKAGLVVPDHLFPGLFAEAKFGRGLADAELYARRDGLEAFFGHLFCQAQLSKDERIVLCKVLPWQQIDAKEGKQVLNARKLGSQGTSCGELNTPLTFLQSTTLEKSITLTLDSTQGNHPIYELQVIEANTQLVFVKSRFARFFTLKQILGQQDGFFIANAPIFPKKYVTSRLGLRLSNAELESRRIQLEEWCRYFIIQLFPKLPIALQRRIITIDLPVHTFAAVQTEQVQGQASTTTIEDKESPTISVPAADEDEPPPQHRHSTIIKMTESDEKKRKEQRRRTSAGGGLFDRVSQQLKELKEVENRMHDIFIVFALRNVKNLPDAEYSYASSDPEWYVTGRILEIDDEDDTTLTEKSAIRKGDDSGCLEWDPPPSMVFMAPNGDDDMWEGRKLVLCLYDKNMSTKGNINMNNNIATLSPVQKEIAKPLRVVDNDTTMPTELAFEEEDAIETDIDIIRDDPDALVAYGVISNLRQFAKIDHTTKEPIFTNVEIDLIDADNQSIGASLCGDLTVLSVDDALLVSSIQTTALVRYEKYEPPEEDFWSQFNCTGWLSPPSESDDNKSKQLMTLTGSVLEHWKFTGYLVAKDYTNAYAATLRGNIEDLIEDTNMNIAAPLKIDEVVIEDWCMRHNPGQEDARGFQYAYSLDSSQWSPVRTSSKNFRRSVWYRVTRKAVLGEKGASTSDLNYLGIHADFIEEEEDEKNCPPTQVDQDLHVHSIARFTSVQQKRVQGAHVTTLPSDVATAALRFASAAVTDIVLDIGCCGSDGQFPIIAVREFNVNTARSILVDDGTAVRAQTHVTQILGDKEAAQKVHIIHGHITTDSDSFRDSFRSVTLLVLYLSAEALRVVRPLILRFLLIDDCNNTLDPTTSQRRVLAIGTGPLKLTPIRISYLTSSLSSSALTAFLYDNSSILPGEALKYTTEHTQPQVSRSSSFESVVG</sequence>
<dbReference type="GO" id="GO:0035091">
    <property type="term" value="F:phosphatidylinositol binding"/>
    <property type="evidence" value="ECO:0007669"/>
    <property type="project" value="InterPro"/>
</dbReference>
<gene>
    <name evidence="2" type="ORF">ALAG00032_LOCUS2452</name>
</gene>